<evidence type="ECO:0000259" key="1">
    <source>
        <dbReference type="Pfam" id="PF06439"/>
    </source>
</evidence>
<dbReference type="GO" id="GO:0016787">
    <property type="term" value="F:hydrolase activity"/>
    <property type="evidence" value="ECO:0007669"/>
    <property type="project" value="InterPro"/>
</dbReference>
<dbReference type="Pfam" id="PF06439">
    <property type="entry name" value="3keto-disac_hyd"/>
    <property type="match status" value="1"/>
</dbReference>
<dbReference type="Gene3D" id="2.60.120.560">
    <property type="entry name" value="Exo-inulinase, domain 1"/>
    <property type="match status" value="1"/>
</dbReference>
<dbReference type="AlphaFoldDB" id="A0A4R5DIH0"/>
<proteinExistence type="predicted"/>
<dbReference type="EMBL" id="SMFL01000015">
    <property type="protein sequence ID" value="TDE10565.1"/>
    <property type="molecule type" value="Genomic_DNA"/>
</dbReference>
<reference evidence="2 3" key="1">
    <citation type="submission" date="2019-03" db="EMBL/GenBank/DDBJ databases">
        <title>Dyadobacter AR-3-6 sp. nov., isolated from arctic soil.</title>
        <authorList>
            <person name="Chaudhary D.K."/>
        </authorList>
    </citation>
    <scope>NUCLEOTIDE SEQUENCE [LARGE SCALE GENOMIC DNA]</scope>
    <source>
        <strain evidence="2 3">AR-3-6</strain>
    </source>
</reference>
<dbReference type="OrthoDB" id="9806233at2"/>
<evidence type="ECO:0000313" key="3">
    <source>
        <dbReference type="Proteomes" id="UP000294850"/>
    </source>
</evidence>
<keyword evidence="3" id="KW-1185">Reference proteome</keyword>
<comment type="caution">
    <text evidence="2">The sequence shown here is derived from an EMBL/GenBank/DDBJ whole genome shotgun (WGS) entry which is preliminary data.</text>
</comment>
<evidence type="ECO:0000313" key="2">
    <source>
        <dbReference type="EMBL" id="TDE10565.1"/>
    </source>
</evidence>
<dbReference type="RefSeq" id="WP_131961687.1">
    <property type="nucleotide sequence ID" value="NZ_SMFL01000015.1"/>
</dbReference>
<dbReference type="Proteomes" id="UP000294850">
    <property type="component" value="Unassembled WGS sequence"/>
</dbReference>
<protein>
    <submittedName>
        <fullName evidence="2">DUF1080 domain-containing protein</fullName>
    </submittedName>
</protein>
<name>A0A4R5DIH0_9BACT</name>
<dbReference type="InterPro" id="IPR010496">
    <property type="entry name" value="AL/BT2_dom"/>
</dbReference>
<sequence length="255" mass="28535">MRKNEIFAGLVVILVGVSSLAATLPFSGTAGLFNFRKGKWVTLFDGKTIAGWHNYNKEGVTGWLVEDGALTPDGTGGDLVTDKEYENFDLEFEFKIPAGSNSGILYKVVEKPEIKRTVFSAPEYQIIDDKAYVWRNPEGEPITVDAQGMKLKLKEGQLTGANYDMNPPSDKAAAKAVGEWNTGRIVVNKDHVEHYLNGKKVVDYLYGGDEWKTLLAKSKFTEWPYATPHAKGKIALQNHNAHEKVWFRNIRIKEL</sequence>
<gene>
    <name evidence="2" type="ORF">E0F88_28205</name>
</gene>
<accession>A0A4R5DIH0</accession>
<feature type="domain" description="3-keto-alpha-glucoside-1,2-lyase/3-keto-2-hydroxy-glucal hydratase" evidence="1">
    <location>
        <begin position="39"/>
        <end position="253"/>
    </location>
</feature>
<organism evidence="2 3">
    <name type="scientific">Dyadobacter psychrotolerans</name>
    <dbReference type="NCBI Taxonomy" id="2541721"/>
    <lineage>
        <taxon>Bacteria</taxon>
        <taxon>Pseudomonadati</taxon>
        <taxon>Bacteroidota</taxon>
        <taxon>Cytophagia</taxon>
        <taxon>Cytophagales</taxon>
        <taxon>Spirosomataceae</taxon>
        <taxon>Dyadobacter</taxon>
    </lineage>
</organism>